<dbReference type="InterPro" id="IPR040185">
    <property type="entry name" value="Far11/STRP"/>
</dbReference>
<organism evidence="3 4">
    <name type="scientific">Macrostomum lignano</name>
    <dbReference type="NCBI Taxonomy" id="282301"/>
    <lineage>
        <taxon>Eukaryota</taxon>
        <taxon>Metazoa</taxon>
        <taxon>Spiralia</taxon>
        <taxon>Lophotrochozoa</taxon>
        <taxon>Platyhelminthes</taxon>
        <taxon>Rhabditophora</taxon>
        <taxon>Macrostomorpha</taxon>
        <taxon>Macrostomida</taxon>
        <taxon>Macrostomidae</taxon>
        <taxon>Macrostomum</taxon>
    </lineage>
</organism>
<evidence type="ECO:0000313" key="4">
    <source>
        <dbReference type="WBParaSite" id="snap_masked-unitig_36107-processed-gene-0.1-mRNA-1"/>
    </source>
</evidence>
<protein>
    <submittedName>
        <fullName evidence="4">DUF3402 domain-containing protein</fullName>
    </submittedName>
</protein>
<feature type="compositionally biased region" description="Basic and acidic residues" evidence="1">
    <location>
        <begin position="666"/>
        <end position="676"/>
    </location>
</feature>
<feature type="domain" description="Far11/STRP C-terminal" evidence="2">
    <location>
        <begin position="209"/>
        <end position="489"/>
    </location>
</feature>
<name>A0A1I8JP78_9PLAT</name>
<accession>A0A1I8JP78</accession>
<evidence type="ECO:0000313" key="3">
    <source>
        <dbReference type="Proteomes" id="UP000095280"/>
    </source>
</evidence>
<dbReference type="GO" id="GO:0005829">
    <property type="term" value="C:cytosol"/>
    <property type="evidence" value="ECO:0007669"/>
    <property type="project" value="TreeGrafter"/>
</dbReference>
<dbReference type="SMART" id="SM01293">
    <property type="entry name" value="DUF3402"/>
    <property type="match status" value="1"/>
</dbReference>
<evidence type="ECO:0000256" key="1">
    <source>
        <dbReference type="SAM" id="MobiDB-lite"/>
    </source>
</evidence>
<proteinExistence type="predicted"/>
<dbReference type="PANTHER" id="PTHR13239:SF4">
    <property type="entry name" value="AT25231P"/>
    <property type="match status" value="1"/>
</dbReference>
<sequence length="943" mass="106863">SSPGSGVLSQGEACLAICSTPVKPKPLPVSLLQHGDKVLRWSVQQQFPPTFTSVGMRRVEAAGLSPIAEDTQRVCRAMRPCSPPPPSGVDGADPQQQNLVFVMPRRGPQKRRPLLRLLLLLLLHRRLLQEHRILLILLIKEMNNRSSANDYYHGNRKFSQRELQAYLHQVCAKNFLALEQPQRRRRHRQPRRSAPADPRECRCAEGAPMKREDEIARYPMTKGRSERVECTPAELLYRAMLPSVPQYMIALLKPIEFSETQPDVNRHKEVIAKSVSGFLLLLLKHLKLSHVYQFEYIAQHLVFANCIPLILKFFNRTLLAMWQNSNRLSGFEFPECLFRPDDFELSEDFTSGTTGCSWRQHVHLLVPGQGAEQAREGKAKDSRTMMLVVLNTWAGSGAKSTMNLMSCIYEKVRHRLTDDWAFANDLDARPWDFQSEECSLRNAVDRFNHRRYGLGRPSLLPKATNRLDNNLSSVLSREVPLAPDFCRGGGYEMWLGRNNSSHRPHAKLGKYEHIVGAQKYPEIRQRGFYSDVVLETDPQALGDVMDGPERDPNHMWDLRTADHTPMVDTFEPPENLLEQITQQTDHGPTTKLTELSILQEKYKITTDQLVPKQSDEGNRPGTGEATSLLEVFDNTDYDWSTAAEWLAMGHGRRSSQASARTGAAASRDDQHDLDIRDPPLSGVGKWSGFLTTDPDSQLWLILPIFAIASRRSVCRTTTSGGTLRYHLYLDCMPSDGLGEADKNSFNRIDRMGQRHTEAWPGQGGELRLLAQHEKIIFNGTIVHHQDQYSYVTVPQSSEEPVPQRGCVDVPEYNFDEAYSLFAFHSLLTRQESINAIGWVRSECNEVAANRLFQVPLAKHMRLEEFEQDSSSRPLSTWLCTCATPSKRICAGIFELRCANSGKGWFDFEHGQILRLPRLQAEEVHGDGEVQYARLAALSGGRTR</sequence>
<dbReference type="WBParaSite" id="snap_masked-unitig_36107-processed-gene-0.1-mRNA-1">
    <property type="protein sequence ID" value="snap_masked-unitig_36107-processed-gene-0.1-mRNA-1"/>
    <property type="gene ID" value="snap_masked-unitig_36107-processed-gene-0.1"/>
</dbReference>
<evidence type="ECO:0000259" key="2">
    <source>
        <dbReference type="SMART" id="SM01293"/>
    </source>
</evidence>
<reference evidence="4" key="1">
    <citation type="submission" date="2016-11" db="UniProtKB">
        <authorList>
            <consortium name="WormBaseParasite"/>
        </authorList>
    </citation>
    <scope>IDENTIFICATION</scope>
</reference>
<feature type="region of interest" description="Disordered" evidence="1">
    <location>
        <begin position="651"/>
        <end position="676"/>
    </location>
</feature>
<dbReference type="AlphaFoldDB" id="A0A1I8JP78"/>
<feature type="region of interest" description="Disordered" evidence="1">
    <location>
        <begin position="181"/>
        <end position="201"/>
    </location>
</feature>
<dbReference type="Proteomes" id="UP000095280">
    <property type="component" value="Unplaced"/>
</dbReference>
<dbReference type="InterPro" id="IPR021819">
    <property type="entry name" value="Far11/STRP_C"/>
</dbReference>
<dbReference type="PANTHER" id="PTHR13239">
    <property type="entry name" value="PROTEIN REQUIRED FOR HYPHAL ANASTOMOSIS HAM-2"/>
    <property type="match status" value="1"/>
</dbReference>
<dbReference type="GO" id="GO:0007010">
    <property type="term" value="P:cytoskeleton organization"/>
    <property type="evidence" value="ECO:0007669"/>
    <property type="project" value="TreeGrafter"/>
</dbReference>
<keyword evidence="3" id="KW-1185">Reference proteome</keyword>
<dbReference type="Pfam" id="PF11882">
    <property type="entry name" value="DUF3402"/>
    <property type="match status" value="2"/>
</dbReference>